<comment type="subcellular location">
    <subcellularLocation>
        <location evidence="1">Membrane</location>
        <topology evidence="1">Multi-pass membrane protein</topology>
    </subcellularLocation>
</comment>
<name>A0A7J6MX80_PEROL</name>
<feature type="transmembrane region" description="Helical" evidence="5">
    <location>
        <begin position="214"/>
        <end position="233"/>
    </location>
</feature>
<comment type="caution">
    <text evidence="6">The sequence shown here is derived from an EMBL/GenBank/DDBJ whole genome shotgun (WGS) entry which is preliminary data.</text>
</comment>
<evidence type="ECO:0000256" key="2">
    <source>
        <dbReference type="ARBA" id="ARBA00022692"/>
    </source>
</evidence>
<feature type="transmembrane region" description="Helical" evidence="5">
    <location>
        <begin position="69"/>
        <end position="94"/>
    </location>
</feature>
<feature type="transmembrane region" description="Helical" evidence="5">
    <location>
        <begin position="100"/>
        <end position="119"/>
    </location>
</feature>
<keyword evidence="4 5" id="KW-0472">Membrane</keyword>
<dbReference type="PANTHER" id="PTHR23291:SF47">
    <property type="entry name" value="TRANSMEMBRANE BAX INHIBITOR MOTIF CONTAINING 7"/>
    <property type="match status" value="1"/>
</dbReference>
<dbReference type="EMBL" id="JABANP010001090">
    <property type="protein sequence ID" value="KAF4676034.1"/>
    <property type="molecule type" value="Genomic_DNA"/>
</dbReference>
<evidence type="ECO:0000256" key="3">
    <source>
        <dbReference type="ARBA" id="ARBA00022989"/>
    </source>
</evidence>
<keyword evidence="3 5" id="KW-1133">Transmembrane helix</keyword>
<feature type="transmembrane region" description="Helical" evidence="5">
    <location>
        <begin position="189"/>
        <end position="208"/>
    </location>
</feature>
<dbReference type="Pfam" id="PF01027">
    <property type="entry name" value="Bax1-I"/>
    <property type="match status" value="1"/>
</dbReference>
<dbReference type="Proteomes" id="UP000541610">
    <property type="component" value="Unassembled WGS sequence"/>
</dbReference>
<keyword evidence="2 5" id="KW-0812">Transmembrane</keyword>
<feature type="transmembrane region" description="Helical" evidence="5">
    <location>
        <begin position="131"/>
        <end position="152"/>
    </location>
</feature>
<dbReference type="InterPro" id="IPR006214">
    <property type="entry name" value="Bax_inhibitor_1-related"/>
</dbReference>
<sequence length="282" mass="30967">MARNNNATTPIVLDPSERMEAGGVRAAGVNNTATNPGYYVYGDDIFYDNDNKLLMNAGVDMRMGFIKKVYGILAVQLLVTFGITLCMGMLLPTMFIYNNYWLFILTCVITCGISIALACSPGLCRSYPHNYIALGIFTVCEGIMLGFITSIYTISSLLLTVGITCVVMGGLTIFAMTTKRDFTTGLMPYLFAGVLTLLLFGLLLMIFHPKGSSYWYAVYGGLGALVFSAYIVFDTQLICGRGEHLGMDFTIDDYVIAALSIYLDVINLFLYLLQLFGSTQDN</sequence>
<proteinExistence type="inferred from homology"/>
<protein>
    <submittedName>
        <fullName evidence="6">Transmembrane BAX inhibitor motif-containing protein 4</fullName>
    </submittedName>
</protein>
<dbReference type="PANTHER" id="PTHR23291">
    <property type="entry name" value="BAX INHIBITOR-RELATED"/>
    <property type="match status" value="1"/>
</dbReference>
<evidence type="ECO:0000313" key="7">
    <source>
        <dbReference type="Proteomes" id="UP000541610"/>
    </source>
</evidence>
<dbReference type="GO" id="GO:0016020">
    <property type="term" value="C:membrane"/>
    <property type="evidence" value="ECO:0007669"/>
    <property type="project" value="UniProtKB-SubCell"/>
</dbReference>
<organism evidence="6 7">
    <name type="scientific">Perkinsus olseni</name>
    <name type="common">Perkinsus atlanticus</name>
    <dbReference type="NCBI Taxonomy" id="32597"/>
    <lineage>
        <taxon>Eukaryota</taxon>
        <taxon>Sar</taxon>
        <taxon>Alveolata</taxon>
        <taxon>Perkinsozoa</taxon>
        <taxon>Perkinsea</taxon>
        <taxon>Perkinsida</taxon>
        <taxon>Perkinsidae</taxon>
        <taxon>Perkinsus</taxon>
    </lineage>
</organism>
<gene>
    <name evidence="6" type="primary">TMBIM4_1</name>
    <name evidence="6" type="ORF">FOZ60_000781</name>
</gene>
<evidence type="ECO:0000256" key="1">
    <source>
        <dbReference type="ARBA" id="ARBA00004141"/>
    </source>
</evidence>
<dbReference type="AlphaFoldDB" id="A0A7J6MX80"/>
<reference evidence="6 7" key="1">
    <citation type="submission" date="2020-04" db="EMBL/GenBank/DDBJ databases">
        <title>Perkinsus olseni comparative genomics.</title>
        <authorList>
            <person name="Bogema D.R."/>
        </authorList>
    </citation>
    <scope>NUCLEOTIDE SEQUENCE [LARGE SCALE GENOMIC DNA]</scope>
    <source>
        <strain evidence="6">00978-12</strain>
    </source>
</reference>
<dbReference type="OrthoDB" id="7933078at2759"/>
<feature type="transmembrane region" description="Helical" evidence="5">
    <location>
        <begin position="158"/>
        <end position="177"/>
    </location>
</feature>
<evidence type="ECO:0000256" key="5">
    <source>
        <dbReference type="RuleBase" id="RU004379"/>
    </source>
</evidence>
<accession>A0A7J6MX80</accession>
<comment type="similarity">
    <text evidence="5">Belongs to the BI1 family.</text>
</comment>
<evidence type="ECO:0000313" key="6">
    <source>
        <dbReference type="EMBL" id="KAF4676034.1"/>
    </source>
</evidence>
<evidence type="ECO:0000256" key="4">
    <source>
        <dbReference type="ARBA" id="ARBA00023136"/>
    </source>
</evidence>
<feature type="transmembrane region" description="Helical" evidence="5">
    <location>
        <begin position="254"/>
        <end position="276"/>
    </location>
</feature>